<evidence type="ECO:0000313" key="3">
    <source>
        <dbReference type="Proteomes" id="UP000007394"/>
    </source>
</evidence>
<reference evidence="2 3" key="1">
    <citation type="journal article" date="2012" name="Front. Microbiol.">
        <title>Complete genome of Ignavibacterium album, a metabolically versatile, flagellated, facultative anaerobe from the phylum Chlorobi.</title>
        <authorList>
            <person name="Liu Z."/>
            <person name="Frigaard N.-U."/>
            <person name="Vogl K."/>
            <person name="Iino T."/>
            <person name="Ohkuma M."/>
            <person name="Overmann J."/>
            <person name="Bryant D.A."/>
        </authorList>
    </citation>
    <scope>NUCLEOTIDE SEQUENCE [LARGE SCALE GENOMIC DNA]</scope>
    <source>
        <strain evidence="3">DSM 19864 / JCM 16511 / NBRC 101810 / Mat9-16</strain>
    </source>
</reference>
<dbReference type="InterPro" id="IPR015943">
    <property type="entry name" value="WD40/YVTN_repeat-like_dom_sf"/>
</dbReference>
<dbReference type="Pfam" id="PF18962">
    <property type="entry name" value="Por_Secre_tail"/>
    <property type="match status" value="1"/>
</dbReference>
<dbReference type="AlphaFoldDB" id="I0AFU9"/>
<evidence type="ECO:0000259" key="1">
    <source>
        <dbReference type="Pfam" id="PF18962"/>
    </source>
</evidence>
<dbReference type="Gene3D" id="2.60.40.4070">
    <property type="match status" value="1"/>
</dbReference>
<dbReference type="PANTHER" id="PTHR43739">
    <property type="entry name" value="XYLOGLUCANASE (EUROFUNG)"/>
    <property type="match status" value="1"/>
</dbReference>
<dbReference type="KEGG" id="ial:IALB_0144"/>
<protein>
    <recommendedName>
        <fullName evidence="1">Secretion system C-terminal sorting domain-containing protein</fullName>
    </recommendedName>
</protein>
<feature type="domain" description="Secretion system C-terminal sorting" evidence="1">
    <location>
        <begin position="677"/>
        <end position="753"/>
    </location>
</feature>
<dbReference type="Proteomes" id="UP000007394">
    <property type="component" value="Chromosome"/>
</dbReference>
<dbReference type="Gene3D" id="2.130.10.10">
    <property type="entry name" value="YVTN repeat-like/Quinoprotein amine dehydrogenase"/>
    <property type="match status" value="5"/>
</dbReference>
<sequence length="755" mass="84787">MKIKIALLSSICFIVLYAQEINYKFLGPFSGLVGAVSVEGIKIHPINTSTILTLERSFGGVFISKNGSIVNLIDLKSSEIIPTAHFSLDDTSTFFTQTNGIIFKVNFDDKQISIIHQNNPDILSQFVSNPKKTTVIFNSRDGTKLYRSDDGGEQWYLISELPNIIEALAISPSDTSVLYAGIGGRVYRSSDSGINWEMMTQQDGYGLRKIMVNPYNKNTIYLIYKNNLYVSYNAGITLQPLLDINGVNTFVLNPIDTLKIYAVQGDPVFQPNGFVFRTTDGGSNWSIINNNLPGISVTPLTIAIDPIYPETLYVSNGSMGVFKSTNGGNSWEQTKIVGSSVNSLYLDPRNPEEIIAGSYGWGLLKTTDSGMNWFQPNIWGYYHHYVVRNISENPFNPGEFLVGSRYSVLRSTDRGNNWFDTGQLEGARVIQYHPTIENLVLATTIYPYAPSNDDTIWRSTNNGLSWEKIRVGLIEGYHFHPDNPNIIYGISKHMGRVLKSNDAGMSWEDKTNNLPNLQVETGQCLALDPFNPEIIYIGLRPDINEPGGLFKSTNGGESWIRIDSTLSQLDQWMRITSILSDKQKAGRFYVGMSQYNQPYTPQYSNGGLFLTEDYGKNWGRVYDGAVFSLYEDYQNPRNVYVNTKFGLLKFLDTLTVTSIYDYSSEEIPTEYKLFDNYPNPFNPTTVISWQSPVASHQTLKVYDILGNEVVTLVNEYREAGRHKIEFNASNLASGVYIYKLTAGSFVSSKKMMVIK</sequence>
<dbReference type="NCBIfam" id="TIGR04183">
    <property type="entry name" value="Por_Secre_tail"/>
    <property type="match status" value="1"/>
</dbReference>
<dbReference type="eggNOG" id="COG4447">
    <property type="taxonomic scope" value="Bacteria"/>
</dbReference>
<dbReference type="InterPro" id="IPR026444">
    <property type="entry name" value="Secre_tail"/>
</dbReference>
<keyword evidence="3" id="KW-1185">Reference proteome</keyword>
<proteinExistence type="predicted"/>
<gene>
    <name evidence="2" type="ordered locus">IALB_0144</name>
</gene>
<dbReference type="GO" id="GO:0010411">
    <property type="term" value="P:xyloglucan metabolic process"/>
    <property type="evidence" value="ECO:0007669"/>
    <property type="project" value="TreeGrafter"/>
</dbReference>
<organism evidence="2 3">
    <name type="scientific">Ignavibacterium album (strain DSM 19864 / JCM 16511 / NBRC 101810 / Mat9-16)</name>
    <dbReference type="NCBI Taxonomy" id="945713"/>
    <lineage>
        <taxon>Bacteria</taxon>
        <taxon>Pseudomonadati</taxon>
        <taxon>Ignavibacteriota</taxon>
        <taxon>Ignavibacteria</taxon>
        <taxon>Ignavibacteriales</taxon>
        <taxon>Ignavibacteriaceae</taxon>
        <taxon>Ignavibacterium</taxon>
    </lineage>
</organism>
<name>I0AFU9_IGNAJ</name>
<dbReference type="EMBL" id="CP003418">
    <property type="protein sequence ID" value="AFH47856.1"/>
    <property type="molecule type" value="Genomic_DNA"/>
</dbReference>
<evidence type="ECO:0000313" key="2">
    <source>
        <dbReference type="EMBL" id="AFH47856.1"/>
    </source>
</evidence>
<dbReference type="PANTHER" id="PTHR43739:SF5">
    <property type="entry name" value="EXO-ALPHA-SIALIDASE"/>
    <property type="match status" value="1"/>
</dbReference>
<dbReference type="SUPFAM" id="SSF110296">
    <property type="entry name" value="Oligoxyloglucan reducing end-specific cellobiohydrolase"/>
    <property type="match status" value="2"/>
</dbReference>
<dbReference type="STRING" id="945713.IALB_0144"/>
<dbReference type="InterPro" id="IPR052025">
    <property type="entry name" value="Xyloglucanase_GH74"/>
</dbReference>
<accession>I0AFU9</accession>
<dbReference type="HOGENOM" id="CLU_420264_0_0_10"/>